<evidence type="ECO:0000256" key="3">
    <source>
        <dbReference type="ARBA" id="ARBA00022697"/>
    </source>
</evidence>
<reference evidence="11 12" key="1">
    <citation type="submission" date="2018-10" db="EMBL/GenBank/DDBJ databases">
        <title>Draft Genome Sequence of Anaerotignum sp. KCTC 15736.</title>
        <authorList>
            <person name="Choi S.H."/>
            <person name="Kim J.S."/>
            <person name="Kang S.W."/>
            <person name="Lee J.S."/>
            <person name="Park S.H."/>
        </authorList>
    </citation>
    <scope>NUCLEOTIDE SEQUENCE [LARGE SCALE GENOMIC DNA]</scope>
    <source>
        <strain evidence="11 12">KCTC 15736</strain>
    </source>
</reference>
<dbReference type="EC" id="2.7.1.39" evidence="7 8"/>
<dbReference type="PRINTS" id="PR00958">
    <property type="entry name" value="HOMSERKINASE"/>
</dbReference>
<organism evidence="11 12">
    <name type="scientific">Anaerotignum faecicola</name>
    <dbReference type="NCBI Taxonomy" id="2358141"/>
    <lineage>
        <taxon>Bacteria</taxon>
        <taxon>Bacillati</taxon>
        <taxon>Bacillota</taxon>
        <taxon>Clostridia</taxon>
        <taxon>Lachnospirales</taxon>
        <taxon>Anaerotignaceae</taxon>
        <taxon>Anaerotignum</taxon>
    </lineage>
</organism>
<dbReference type="SUPFAM" id="SSF55060">
    <property type="entry name" value="GHMP Kinase, C-terminal domain"/>
    <property type="match status" value="1"/>
</dbReference>
<evidence type="ECO:0000256" key="6">
    <source>
        <dbReference type="ARBA" id="ARBA00022840"/>
    </source>
</evidence>
<dbReference type="InterPro" id="IPR006204">
    <property type="entry name" value="GHMP_kinase_N_dom"/>
</dbReference>
<gene>
    <name evidence="7 11" type="primary">thrB</name>
    <name evidence="11" type="ORF">KGMB03357_06170</name>
</gene>
<feature type="domain" description="GHMP kinase N-terminal" evidence="9">
    <location>
        <begin position="57"/>
        <end position="139"/>
    </location>
</feature>
<name>A0A401LBM8_9FIRM</name>
<dbReference type="Proteomes" id="UP000287361">
    <property type="component" value="Unassembled WGS sequence"/>
</dbReference>
<dbReference type="InterPro" id="IPR000870">
    <property type="entry name" value="Homoserine_kinase"/>
</dbReference>
<dbReference type="GO" id="GO:0005737">
    <property type="term" value="C:cytoplasm"/>
    <property type="evidence" value="ECO:0007669"/>
    <property type="project" value="UniProtKB-SubCell"/>
</dbReference>
<comment type="function">
    <text evidence="7">Catalyzes the ATP-dependent phosphorylation of L-homoserine to L-homoserine phosphate.</text>
</comment>
<sequence length="300" mass="33318">MIHIQIPATSANMGPGFDSIGVAVQLYNHIWVEEQTDGLTIEVRRKQELEVPTDETNLIYQTMKFFYEKKELPMPGIHLIQEDYIPMVRGLGSSAACIVGGLLAANELAGRPCTRDELAQMAAMLEGHPDNSNPALFGGMVVGAQNEKEMKYVRLELPEDLVFAIMVPDFPVSTAASRGVLPDSYTRKDVVFNASRAALLVASVMTGNYENFDMAMQDKVHQPYRAQLIDGMEEIFRHAKDFGAVASYLSGAGSTLMAMVTKEKAERFEREMSAYLGTLPHNWKLQLLQADRVGARVERE</sequence>
<accession>A0A401LBM8</accession>
<dbReference type="InterPro" id="IPR014721">
    <property type="entry name" value="Ribsml_uS5_D2-typ_fold_subgr"/>
</dbReference>
<evidence type="ECO:0000256" key="2">
    <source>
        <dbReference type="ARBA" id="ARBA00022679"/>
    </source>
</evidence>
<keyword evidence="3 7" id="KW-0791">Threonine biosynthesis</keyword>
<dbReference type="InterPro" id="IPR013750">
    <property type="entry name" value="GHMP_kinase_C_dom"/>
</dbReference>
<dbReference type="GeneID" id="86193617"/>
<evidence type="ECO:0000259" key="9">
    <source>
        <dbReference type="Pfam" id="PF00288"/>
    </source>
</evidence>
<keyword evidence="1 7" id="KW-0028">Amino-acid biosynthesis</keyword>
<dbReference type="OrthoDB" id="9769912at2"/>
<evidence type="ECO:0000313" key="12">
    <source>
        <dbReference type="Proteomes" id="UP000287361"/>
    </source>
</evidence>
<evidence type="ECO:0000259" key="10">
    <source>
        <dbReference type="Pfam" id="PF08544"/>
    </source>
</evidence>
<dbReference type="Pfam" id="PF08544">
    <property type="entry name" value="GHMP_kinases_C"/>
    <property type="match status" value="1"/>
</dbReference>
<evidence type="ECO:0000313" key="11">
    <source>
        <dbReference type="EMBL" id="GCB28956.1"/>
    </source>
</evidence>
<comment type="subcellular location">
    <subcellularLocation>
        <location evidence="7">Cytoplasm</location>
    </subcellularLocation>
</comment>
<evidence type="ECO:0000256" key="1">
    <source>
        <dbReference type="ARBA" id="ARBA00022605"/>
    </source>
</evidence>
<dbReference type="SUPFAM" id="SSF54211">
    <property type="entry name" value="Ribosomal protein S5 domain 2-like"/>
    <property type="match status" value="1"/>
</dbReference>
<dbReference type="AlphaFoldDB" id="A0A401LBM8"/>
<dbReference type="UniPathway" id="UPA00050">
    <property type="reaction ID" value="UER00064"/>
</dbReference>
<dbReference type="PIRSF" id="PIRSF000676">
    <property type="entry name" value="Homoser_kin"/>
    <property type="match status" value="1"/>
</dbReference>
<dbReference type="InterPro" id="IPR020568">
    <property type="entry name" value="Ribosomal_Su5_D2-typ_SF"/>
</dbReference>
<comment type="caution">
    <text evidence="11">The sequence shown here is derived from an EMBL/GenBank/DDBJ whole genome shotgun (WGS) entry which is preliminary data.</text>
</comment>
<keyword evidence="6 7" id="KW-0067">ATP-binding</keyword>
<keyword evidence="2 7" id="KW-0808">Transferase</keyword>
<dbReference type="PANTHER" id="PTHR20861:SF1">
    <property type="entry name" value="HOMOSERINE KINASE"/>
    <property type="match status" value="1"/>
</dbReference>
<dbReference type="NCBIfam" id="TIGR00191">
    <property type="entry name" value="thrB"/>
    <property type="match status" value="1"/>
</dbReference>
<evidence type="ECO:0000256" key="8">
    <source>
        <dbReference type="NCBIfam" id="TIGR00191"/>
    </source>
</evidence>
<dbReference type="GO" id="GO:0005524">
    <property type="term" value="F:ATP binding"/>
    <property type="evidence" value="ECO:0007669"/>
    <property type="project" value="UniProtKB-UniRule"/>
</dbReference>
<evidence type="ECO:0000256" key="7">
    <source>
        <dbReference type="HAMAP-Rule" id="MF_00384"/>
    </source>
</evidence>
<comment type="similarity">
    <text evidence="7">Belongs to the GHMP kinase family. Homoserine kinase subfamily.</text>
</comment>
<dbReference type="HAMAP" id="MF_00384">
    <property type="entry name" value="Homoser_kinase"/>
    <property type="match status" value="1"/>
</dbReference>
<comment type="catalytic activity">
    <reaction evidence="7">
        <text>L-homoserine + ATP = O-phospho-L-homoserine + ADP + H(+)</text>
        <dbReference type="Rhea" id="RHEA:13985"/>
        <dbReference type="ChEBI" id="CHEBI:15378"/>
        <dbReference type="ChEBI" id="CHEBI:30616"/>
        <dbReference type="ChEBI" id="CHEBI:57476"/>
        <dbReference type="ChEBI" id="CHEBI:57590"/>
        <dbReference type="ChEBI" id="CHEBI:456216"/>
        <dbReference type="EC" id="2.7.1.39"/>
    </reaction>
</comment>
<dbReference type="PANTHER" id="PTHR20861">
    <property type="entry name" value="HOMOSERINE/4-DIPHOSPHOCYTIDYL-2-C-METHYL-D-ERYTHRITOL KINASE"/>
    <property type="match status" value="1"/>
</dbReference>
<evidence type="ECO:0000256" key="5">
    <source>
        <dbReference type="ARBA" id="ARBA00022777"/>
    </source>
</evidence>
<comment type="pathway">
    <text evidence="7">Amino-acid biosynthesis; L-threonine biosynthesis; L-threonine from L-aspartate: step 4/5.</text>
</comment>
<feature type="binding site" evidence="7">
    <location>
        <begin position="86"/>
        <end position="96"/>
    </location>
    <ligand>
        <name>ATP</name>
        <dbReference type="ChEBI" id="CHEBI:30616"/>
    </ligand>
</feature>
<keyword evidence="7" id="KW-0963">Cytoplasm</keyword>
<keyword evidence="12" id="KW-1185">Reference proteome</keyword>
<proteinExistence type="inferred from homology"/>
<feature type="domain" description="GHMP kinase C-terminal" evidence="10">
    <location>
        <begin position="210"/>
        <end position="275"/>
    </location>
</feature>
<dbReference type="GO" id="GO:0009088">
    <property type="term" value="P:threonine biosynthetic process"/>
    <property type="evidence" value="ECO:0007669"/>
    <property type="project" value="UniProtKB-UniRule"/>
</dbReference>
<keyword evidence="4 7" id="KW-0547">Nucleotide-binding</keyword>
<dbReference type="Gene3D" id="3.30.70.890">
    <property type="entry name" value="GHMP kinase, C-terminal domain"/>
    <property type="match status" value="1"/>
</dbReference>
<dbReference type="Pfam" id="PF00288">
    <property type="entry name" value="GHMP_kinases_N"/>
    <property type="match status" value="1"/>
</dbReference>
<keyword evidence="5 7" id="KW-0418">Kinase</keyword>
<dbReference type="GO" id="GO:0004413">
    <property type="term" value="F:homoserine kinase activity"/>
    <property type="evidence" value="ECO:0007669"/>
    <property type="project" value="UniProtKB-UniRule"/>
</dbReference>
<dbReference type="InterPro" id="IPR036554">
    <property type="entry name" value="GHMP_kinase_C_sf"/>
</dbReference>
<dbReference type="Gene3D" id="3.30.230.10">
    <property type="match status" value="1"/>
</dbReference>
<protein>
    <recommendedName>
        <fullName evidence="7 8">Homoserine kinase</fullName>
        <shortName evidence="7">HK</shortName>
        <shortName evidence="7">HSK</shortName>
        <ecNumber evidence="7 8">2.7.1.39</ecNumber>
    </recommendedName>
</protein>
<dbReference type="EMBL" id="BHVZ01000001">
    <property type="protein sequence ID" value="GCB28956.1"/>
    <property type="molecule type" value="Genomic_DNA"/>
</dbReference>
<evidence type="ECO:0000256" key="4">
    <source>
        <dbReference type="ARBA" id="ARBA00022741"/>
    </source>
</evidence>
<dbReference type="RefSeq" id="WP_016406817.1">
    <property type="nucleotide sequence ID" value="NZ_DAVZTY010000037.1"/>
</dbReference>